<feature type="binding site" evidence="11">
    <location>
        <position position="433"/>
    </location>
    <ligand>
        <name>ATP</name>
        <dbReference type="ChEBI" id="CHEBI:30616"/>
    </ligand>
</feature>
<evidence type="ECO:0000256" key="8">
    <source>
        <dbReference type="ARBA" id="ARBA00022777"/>
    </source>
</evidence>
<reference evidence="15" key="1">
    <citation type="submission" date="2018-01" db="EMBL/GenBank/DDBJ databases">
        <authorList>
            <person name="Mao J.F."/>
        </authorList>
    </citation>
    <scope>NUCLEOTIDE SEQUENCE</scope>
    <source>
        <strain evidence="15">Huo1</strain>
        <tissue evidence="15">Leaf</tissue>
    </source>
</reference>
<evidence type="ECO:0000256" key="7">
    <source>
        <dbReference type="ARBA" id="ARBA00022741"/>
    </source>
</evidence>
<dbReference type="Pfam" id="PF07714">
    <property type="entry name" value="PK_Tyr_Ser-Thr"/>
    <property type="match status" value="1"/>
</dbReference>
<evidence type="ECO:0000256" key="2">
    <source>
        <dbReference type="ARBA" id="ARBA00003861"/>
    </source>
</evidence>
<dbReference type="InterPro" id="IPR003613">
    <property type="entry name" value="Ubox_domain"/>
</dbReference>
<dbReference type="Pfam" id="PF04564">
    <property type="entry name" value="U-box"/>
    <property type="match status" value="1"/>
</dbReference>
<keyword evidence="8" id="KW-0418">Kinase</keyword>
<dbReference type="EC" id="2.3.2.27" evidence="4"/>
<keyword evidence="5" id="KW-0723">Serine/threonine-protein kinase</keyword>
<evidence type="ECO:0000256" key="1">
    <source>
        <dbReference type="ARBA" id="ARBA00000900"/>
    </source>
</evidence>
<keyword evidence="12" id="KW-0472">Membrane</keyword>
<evidence type="ECO:0000259" key="13">
    <source>
        <dbReference type="PROSITE" id="PS50011"/>
    </source>
</evidence>
<evidence type="ECO:0000256" key="3">
    <source>
        <dbReference type="ARBA" id="ARBA00004906"/>
    </source>
</evidence>
<dbReference type="SUPFAM" id="SSF52402">
    <property type="entry name" value="Adenine nucleotide alpha hydrolases-like"/>
    <property type="match status" value="1"/>
</dbReference>
<keyword evidence="12" id="KW-1133">Transmembrane helix</keyword>
<dbReference type="InterPro" id="IPR051348">
    <property type="entry name" value="U-box_ubiquitin_ligases"/>
</dbReference>
<dbReference type="InterPro" id="IPR001245">
    <property type="entry name" value="Ser-Thr/Tyr_kinase_cat_dom"/>
</dbReference>
<dbReference type="GO" id="GO:0005524">
    <property type="term" value="F:ATP binding"/>
    <property type="evidence" value="ECO:0007669"/>
    <property type="project" value="UniProtKB-UniRule"/>
</dbReference>
<dbReference type="PANTHER" id="PTHR45647">
    <property type="entry name" value="OS02G0152300 PROTEIN"/>
    <property type="match status" value="1"/>
</dbReference>
<name>A0A8X8XW54_SALSN</name>
<dbReference type="GO" id="GO:0061630">
    <property type="term" value="F:ubiquitin protein ligase activity"/>
    <property type="evidence" value="ECO:0007669"/>
    <property type="project" value="UniProtKB-EC"/>
</dbReference>
<dbReference type="InterPro" id="IPR013083">
    <property type="entry name" value="Znf_RING/FYVE/PHD"/>
</dbReference>
<keyword evidence="9" id="KW-0833">Ubl conjugation pathway</keyword>
<evidence type="ECO:0000313" key="15">
    <source>
        <dbReference type="EMBL" id="KAG6421090.1"/>
    </source>
</evidence>
<comment type="pathway">
    <text evidence="3">Protein modification; protein ubiquitination.</text>
</comment>
<dbReference type="PROSITE" id="PS51698">
    <property type="entry name" value="U_BOX"/>
    <property type="match status" value="1"/>
</dbReference>
<dbReference type="Gene3D" id="3.30.200.20">
    <property type="entry name" value="Phosphorylase Kinase, domain 1"/>
    <property type="match status" value="1"/>
</dbReference>
<dbReference type="InterPro" id="IPR017441">
    <property type="entry name" value="Protein_kinase_ATP_BS"/>
</dbReference>
<evidence type="ECO:0000256" key="5">
    <source>
        <dbReference type="ARBA" id="ARBA00022527"/>
    </source>
</evidence>
<comment type="function">
    <text evidence="2">Functions as an E3 ubiquitin ligase.</text>
</comment>
<evidence type="ECO:0000256" key="9">
    <source>
        <dbReference type="ARBA" id="ARBA00022786"/>
    </source>
</evidence>
<dbReference type="InterPro" id="IPR000719">
    <property type="entry name" value="Prot_kinase_dom"/>
</dbReference>
<keyword evidence="12" id="KW-0812">Transmembrane</keyword>
<dbReference type="PROSITE" id="PS00107">
    <property type="entry name" value="PROTEIN_KINASE_ATP"/>
    <property type="match status" value="1"/>
</dbReference>
<dbReference type="InterPro" id="IPR006016">
    <property type="entry name" value="UspA"/>
</dbReference>
<feature type="transmembrane region" description="Helical" evidence="12">
    <location>
        <begin position="172"/>
        <end position="193"/>
    </location>
</feature>
<comment type="caution">
    <text evidence="15">The sequence shown here is derived from an EMBL/GenBank/DDBJ whole genome shotgun (WGS) entry which is preliminary data.</text>
</comment>
<dbReference type="EMBL" id="PNBA02000006">
    <property type="protein sequence ID" value="KAG6421090.1"/>
    <property type="molecule type" value="Genomic_DNA"/>
</dbReference>
<dbReference type="Gene3D" id="3.30.40.10">
    <property type="entry name" value="Zinc/RING finger domain, C3HC4 (zinc finger)"/>
    <property type="match status" value="1"/>
</dbReference>
<protein>
    <recommendedName>
        <fullName evidence="4">RING-type E3 ubiquitin transferase</fullName>
        <ecNumber evidence="4">2.3.2.27</ecNumber>
    </recommendedName>
</protein>
<feature type="domain" description="Protein kinase" evidence="13">
    <location>
        <begin position="406"/>
        <end position="695"/>
    </location>
</feature>
<dbReference type="SMART" id="SM00504">
    <property type="entry name" value="Ubox"/>
    <property type="match status" value="1"/>
</dbReference>
<keyword evidence="16" id="KW-1185">Reference proteome</keyword>
<keyword evidence="10 11" id="KW-0067">ATP-binding</keyword>
<feature type="domain" description="U-box" evidence="14">
    <location>
        <begin position="688"/>
        <end position="759"/>
    </location>
</feature>
<dbReference type="Pfam" id="PF00582">
    <property type="entry name" value="Usp"/>
    <property type="match status" value="1"/>
</dbReference>
<dbReference type="SMART" id="SM00220">
    <property type="entry name" value="S_TKc"/>
    <property type="match status" value="1"/>
</dbReference>
<reference evidence="15" key="2">
    <citation type="submission" date="2020-08" db="EMBL/GenBank/DDBJ databases">
        <title>Plant Genome Project.</title>
        <authorList>
            <person name="Zhang R.-G."/>
        </authorList>
    </citation>
    <scope>NUCLEOTIDE SEQUENCE</scope>
    <source>
        <strain evidence="15">Huo1</strain>
        <tissue evidence="15">Leaf</tissue>
    </source>
</reference>
<dbReference type="SUPFAM" id="SSF56112">
    <property type="entry name" value="Protein kinase-like (PK-like)"/>
    <property type="match status" value="1"/>
</dbReference>
<dbReference type="InterPro" id="IPR011009">
    <property type="entry name" value="Kinase-like_dom_sf"/>
</dbReference>
<evidence type="ECO:0000256" key="11">
    <source>
        <dbReference type="PROSITE-ProRule" id="PRU10141"/>
    </source>
</evidence>
<evidence type="ECO:0000313" key="16">
    <source>
        <dbReference type="Proteomes" id="UP000298416"/>
    </source>
</evidence>
<dbReference type="PROSITE" id="PS00108">
    <property type="entry name" value="PROTEIN_KINASE_ST"/>
    <property type="match status" value="1"/>
</dbReference>
<dbReference type="InterPro" id="IPR008271">
    <property type="entry name" value="Ser/Thr_kinase_AS"/>
</dbReference>
<dbReference type="PANTHER" id="PTHR45647:SF65">
    <property type="entry name" value="U-BOX DOMAIN-CONTAINING PROTEIN KINASE FAMILY PROTEIN"/>
    <property type="match status" value="1"/>
</dbReference>
<dbReference type="Gene3D" id="3.40.50.620">
    <property type="entry name" value="HUPs"/>
    <property type="match status" value="1"/>
</dbReference>
<dbReference type="Gene3D" id="1.10.510.10">
    <property type="entry name" value="Transferase(Phosphotransferase) domain 1"/>
    <property type="match status" value="1"/>
</dbReference>
<evidence type="ECO:0000256" key="4">
    <source>
        <dbReference type="ARBA" id="ARBA00012483"/>
    </source>
</evidence>
<dbReference type="CDD" id="cd01989">
    <property type="entry name" value="USP_STK_Ubox_N"/>
    <property type="match status" value="1"/>
</dbReference>
<dbReference type="SUPFAM" id="SSF57850">
    <property type="entry name" value="RING/U-box"/>
    <property type="match status" value="1"/>
</dbReference>
<proteinExistence type="predicted"/>
<accession>A0A8X8XW54</accession>
<dbReference type="PROSITE" id="PS50011">
    <property type="entry name" value="PROTEIN_KINASE_DOM"/>
    <property type="match status" value="1"/>
</dbReference>
<evidence type="ECO:0000259" key="14">
    <source>
        <dbReference type="PROSITE" id="PS51698"/>
    </source>
</evidence>
<dbReference type="InterPro" id="IPR014729">
    <property type="entry name" value="Rossmann-like_a/b/a_fold"/>
</dbReference>
<comment type="catalytic activity">
    <reaction evidence="1">
        <text>S-ubiquitinyl-[E2 ubiquitin-conjugating enzyme]-L-cysteine + [acceptor protein]-L-lysine = [E2 ubiquitin-conjugating enzyme]-L-cysteine + N(6)-ubiquitinyl-[acceptor protein]-L-lysine.</text>
        <dbReference type="EC" id="2.3.2.27"/>
    </reaction>
</comment>
<evidence type="ECO:0000256" key="12">
    <source>
        <dbReference type="SAM" id="Phobius"/>
    </source>
</evidence>
<gene>
    <name evidence="15" type="ORF">SASPL_117639</name>
</gene>
<evidence type="ECO:0000256" key="6">
    <source>
        <dbReference type="ARBA" id="ARBA00022679"/>
    </source>
</evidence>
<organism evidence="15">
    <name type="scientific">Salvia splendens</name>
    <name type="common">Scarlet sage</name>
    <dbReference type="NCBI Taxonomy" id="180675"/>
    <lineage>
        <taxon>Eukaryota</taxon>
        <taxon>Viridiplantae</taxon>
        <taxon>Streptophyta</taxon>
        <taxon>Embryophyta</taxon>
        <taxon>Tracheophyta</taxon>
        <taxon>Spermatophyta</taxon>
        <taxon>Magnoliopsida</taxon>
        <taxon>eudicotyledons</taxon>
        <taxon>Gunneridae</taxon>
        <taxon>Pentapetalae</taxon>
        <taxon>asterids</taxon>
        <taxon>lamiids</taxon>
        <taxon>Lamiales</taxon>
        <taxon>Lamiaceae</taxon>
        <taxon>Nepetoideae</taxon>
        <taxon>Mentheae</taxon>
        <taxon>Salviinae</taxon>
        <taxon>Salvia</taxon>
        <taxon>Salvia subgen. Calosphace</taxon>
        <taxon>core Calosphace</taxon>
    </lineage>
</organism>
<dbReference type="GO" id="GO:0016567">
    <property type="term" value="P:protein ubiquitination"/>
    <property type="evidence" value="ECO:0007669"/>
    <property type="project" value="InterPro"/>
</dbReference>
<dbReference type="Proteomes" id="UP000298416">
    <property type="component" value="Unassembled WGS sequence"/>
</dbReference>
<keyword evidence="7 11" id="KW-0547">Nucleotide-binding</keyword>
<dbReference type="CDD" id="cd16655">
    <property type="entry name" value="RING-Ubox_WDSUB1-like"/>
    <property type="match status" value="1"/>
</dbReference>
<dbReference type="GO" id="GO:0004674">
    <property type="term" value="F:protein serine/threonine kinase activity"/>
    <property type="evidence" value="ECO:0007669"/>
    <property type="project" value="UniProtKB-KW"/>
</dbReference>
<keyword evidence="6" id="KW-0808">Transferase</keyword>
<sequence length="759" mass="85847">MTIVAVAVKSSDGRGSQRALGWAMENLMHTSDRLLLVRVMPPITCVPTPSGGSVPITELDESVVETYTNDMQAKSEENLSTFRYLYRTQKIETLLLEGDNPASALLRYISDSGATSLVLGSSSSNYFSRTPKDSEVPSVVLKHAPDTCKIYVVSANKIISNSLNPMSTSGMFIIRCLFYLICFPSLTCLIGTLTGRDYDSRSFTYSSSSSDSKYKNYLSDVSHLPSHSRTTTFSSVDPDALKETSYQASEERLSDMSRKKEFPSISSTLSKQSDIRAEIEQLRLEVENTTTMYNQACQDLVHAHNRVHLLSSECIQEAQRVNAAQEREVNLRKIAALEREKYLEAEKEADVAKKLLAEETYERQMAELMIHKESLEKNRIVDALMFGDLRYRRYTRDDIHIATCSFEEDKLIGEGAYGKVYKCRLDHTSVAVKTLHPEASDRKKEFLKEVEVLSQLRHPHIVLLLGACPELGCLVYEYMENGSLEDHILPRRGRPPLPWPLRFRIAFEVACGLSFLHHTKPEPIVHRDLKPGNILLDKYYVSKIGDVGLAKFISDLVPDNITEYGESVIAGTLFYMDPEYQRTGTLRPKSDLYSFGVIVLQLLAARHPNGLIMKFENAMSSGNFSDVLDKSVADWPLAEAVQLIQVALNCCKLRCRDRPDLDTEVLPVLKKLAEFADSSRLSQRDLRQPPKHYYCPILQETMENPFIAADGFSYEHYAIEAWLDRHDVSPVTKQKLEHKMLIPNHMLRLAIQEWIGNNG</sequence>
<dbReference type="AlphaFoldDB" id="A0A8X8XW54"/>
<evidence type="ECO:0000256" key="10">
    <source>
        <dbReference type="ARBA" id="ARBA00022840"/>
    </source>
</evidence>